<dbReference type="PANTHER" id="PTHR43335:SF4">
    <property type="entry name" value="ABC TRANSPORTER, ATP-BINDING PROTEIN"/>
    <property type="match status" value="1"/>
</dbReference>
<dbReference type="SMART" id="SM00382">
    <property type="entry name" value="AAA"/>
    <property type="match status" value="1"/>
</dbReference>
<protein>
    <submittedName>
        <fullName evidence="6">ABC transporter</fullName>
    </submittedName>
</protein>
<evidence type="ECO:0000313" key="7">
    <source>
        <dbReference type="Proteomes" id="UP000647172"/>
    </source>
</evidence>
<dbReference type="PROSITE" id="PS00211">
    <property type="entry name" value="ABC_TRANSPORTER_1"/>
    <property type="match status" value="1"/>
</dbReference>
<dbReference type="RefSeq" id="WP_203765531.1">
    <property type="nucleotide sequence ID" value="NZ_BAAAYJ010000076.1"/>
</dbReference>
<dbReference type="PROSITE" id="PS50893">
    <property type="entry name" value="ABC_TRANSPORTER_2"/>
    <property type="match status" value="1"/>
</dbReference>
<proteinExistence type="inferred from homology"/>
<feature type="domain" description="ABC transporter" evidence="5">
    <location>
        <begin position="4"/>
        <end position="228"/>
    </location>
</feature>
<comment type="caution">
    <text evidence="6">The sequence shown here is derived from an EMBL/GenBank/DDBJ whole genome shotgun (WGS) entry which is preliminary data.</text>
</comment>
<dbReference type="InterPro" id="IPR027417">
    <property type="entry name" value="P-loop_NTPase"/>
</dbReference>
<gene>
    <name evidence="6" type="ORF">Ani05nite_09910</name>
</gene>
<dbReference type="Gene3D" id="3.40.50.300">
    <property type="entry name" value="P-loop containing nucleotide triphosphate hydrolases"/>
    <property type="match status" value="1"/>
</dbReference>
<dbReference type="GO" id="GO:0016887">
    <property type="term" value="F:ATP hydrolysis activity"/>
    <property type="evidence" value="ECO:0007669"/>
    <property type="project" value="InterPro"/>
</dbReference>
<evidence type="ECO:0000256" key="1">
    <source>
        <dbReference type="ARBA" id="ARBA00005417"/>
    </source>
</evidence>
<dbReference type="SUPFAM" id="SSF52540">
    <property type="entry name" value="P-loop containing nucleoside triphosphate hydrolases"/>
    <property type="match status" value="1"/>
</dbReference>
<dbReference type="InterPro" id="IPR017871">
    <property type="entry name" value="ABC_transporter-like_CS"/>
</dbReference>
<keyword evidence="7" id="KW-1185">Reference proteome</keyword>
<dbReference type="AlphaFoldDB" id="A0A919JED9"/>
<keyword evidence="4" id="KW-0067">ATP-binding</keyword>
<evidence type="ECO:0000256" key="3">
    <source>
        <dbReference type="ARBA" id="ARBA00022741"/>
    </source>
</evidence>
<reference evidence="6" key="1">
    <citation type="submission" date="2021-01" db="EMBL/GenBank/DDBJ databases">
        <title>Whole genome shotgun sequence of Actinoplanes nipponensis NBRC 14063.</title>
        <authorList>
            <person name="Komaki H."/>
            <person name="Tamura T."/>
        </authorList>
    </citation>
    <scope>NUCLEOTIDE SEQUENCE</scope>
    <source>
        <strain evidence="6">NBRC 14063</strain>
    </source>
</reference>
<name>A0A919JED9_9ACTN</name>
<dbReference type="Pfam" id="PF00005">
    <property type="entry name" value="ABC_tran"/>
    <property type="match status" value="1"/>
</dbReference>
<dbReference type="EMBL" id="BOMQ01000011">
    <property type="protein sequence ID" value="GIE47457.1"/>
    <property type="molecule type" value="Genomic_DNA"/>
</dbReference>
<dbReference type="Proteomes" id="UP000647172">
    <property type="component" value="Unassembled WGS sequence"/>
</dbReference>
<dbReference type="InterPro" id="IPR003439">
    <property type="entry name" value="ABC_transporter-like_ATP-bd"/>
</dbReference>
<organism evidence="6 7">
    <name type="scientific">Actinoplanes nipponensis</name>
    <dbReference type="NCBI Taxonomy" id="135950"/>
    <lineage>
        <taxon>Bacteria</taxon>
        <taxon>Bacillati</taxon>
        <taxon>Actinomycetota</taxon>
        <taxon>Actinomycetes</taxon>
        <taxon>Micromonosporales</taxon>
        <taxon>Micromonosporaceae</taxon>
        <taxon>Actinoplanes</taxon>
    </lineage>
</organism>
<keyword evidence="3" id="KW-0547">Nucleotide-binding</keyword>
<sequence>MVDVSVTGLTKRFGAVTAVRDAGFTVAPGVTGFLGPNGAGKTTTLRMLLGLVRPTAGAALIDGRPYARLSEPRRVVGALLEATGFHPGRTARDHLAITARLAGLPAYRVGQVLDEVGLAGDARRRVGGFSLGMRQRLGLAGALLGDPPVLILDEPGNGLDPAGMAWLRGLLRDLAAQGRTVIVSSHVLSEVAQTVDRVIVMHEGTVRFAGTLDELAEPGPAGLEAAFLRLTSGLQPERSRS</sequence>
<comment type="similarity">
    <text evidence="1">Belongs to the ABC transporter superfamily.</text>
</comment>
<evidence type="ECO:0000256" key="2">
    <source>
        <dbReference type="ARBA" id="ARBA00022448"/>
    </source>
</evidence>
<dbReference type="PANTHER" id="PTHR43335">
    <property type="entry name" value="ABC TRANSPORTER, ATP-BINDING PROTEIN"/>
    <property type="match status" value="1"/>
</dbReference>
<accession>A0A919JED9</accession>
<keyword evidence="2" id="KW-0813">Transport</keyword>
<evidence type="ECO:0000259" key="5">
    <source>
        <dbReference type="PROSITE" id="PS50893"/>
    </source>
</evidence>
<evidence type="ECO:0000313" key="6">
    <source>
        <dbReference type="EMBL" id="GIE47457.1"/>
    </source>
</evidence>
<dbReference type="GO" id="GO:0005524">
    <property type="term" value="F:ATP binding"/>
    <property type="evidence" value="ECO:0007669"/>
    <property type="project" value="UniProtKB-KW"/>
</dbReference>
<dbReference type="InterPro" id="IPR003593">
    <property type="entry name" value="AAA+_ATPase"/>
</dbReference>
<dbReference type="CDD" id="cd03268">
    <property type="entry name" value="ABC_BcrA_bacitracin_resist"/>
    <property type="match status" value="1"/>
</dbReference>
<evidence type="ECO:0000256" key="4">
    <source>
        <dbReference type="ARBA" id="ARBA00022840"/>
    </source>
</evidence>